<evidence type="ECO:0000313" key="2">
    <source>
        <dbReference type="Proteomes" id="UP000293550"/>
    </source>
</evidence>
<dbReference type="RefSeq" id="WP_130154645.1">
    <property type="nucleotide sequence ID" value="NZ_SCFB01000026.1"/>
</dbReference>
<name>A0A4Q7DG51_9PROT</name>
<protein>
    <recommendedName>
        <fullName evidence="3">AAA family ATPase</fullName>
    </recommendedName>
</protein>
<evidence type="ECO:0000313" key="1">
    <source>
        <dbReference type="EMBL" id="RZI45115.1"/>
    </source>
</evidence>
<keyword evidence="2" id="KW-1185">Reference proteome</keyword>
<proteinExistence type="predicted"/>
<accession>A0A4Q7DG51</accession>
<sequence>MNDTINITSDLTTLGSKVFKPNGLTKFSYFDEDGRGVVPVIRTSSLSKTPEEISIDFSDCVIKRYEGSPTPPEFLMEKLFPMASVSILAAAGGVGKGMLMLDLALNLACTTASPYGSAFGPRVVQNGSVVLFCAEDNQEELHRRYAVLDPANTRNHIDTGSNKNQIYSIPLPNKGGAFPIIEQDKNKGFRASEKFKAIKTWLKSLPNLKLIIFDPIASFIWGADTNDAGAMTFLMNTLQDLATETGSCCIVTHHTNKPGRNSQGRTQEHETLEDILHSMRGSTAIANGARLVYVLSEAPKAIQDKVGKALGIKKGRHMVYLGGVAKANGIANKEEQYFIRDEETGLLRNVTAQVKEKALKNKDLKEILRKAISDHEEKMPLTLTGPGGVFQRKHELPVIFHEYTKRDIEDLANQLLRDGEIGKYAKMGSTKAHYLGIKDGVLSRGQVSETQAEIWYDVLLKPAFVQAIFEAEKIGQPFNKAGRSSPWKRKEKLPSEFHHLLEGQLRKLTEDALKEKSIVTAMHGCEKNAQWLCDPQGPLATDPESYEFIKGSI</sequence>
<gene>
    <name evidence="1" type="ORF">EQU50_08245</name>
</gene>
<organism evidence="1 2">
    <name type="scientific">Candidatus Finniella inopinata</name>
    <dbReference type="NCBI Taxonomy" id="1696036"/>
    <lineage>
        <taxon>Bacteria</taxon>
        <taxon>Pseudomonadati</taxon>
        <taxon>Pseudomonadota</taxon>
        <taxon>Alphaproteobacteria</taxon>
        <taxon>Holosporales</taxon>
        <taxon>Candidatus Paracaedibacteraceae</taxon>
        <taxon>Candidatus Finniella</taxon>
    </lineage>
</organism>
<dbReference type="EMBL" id="SCFB01000026">
    <property type="protein sequence ID" value="RZI45115.1"/>
    <property type="molecule type" value="Genomic_DNA"/>
</dbReference>
<dbReference type="SUPFAM" id="SSF52540">
    <property type="entry name" value="P-loop containing nucleoside triphosphate hydrolases"/>
    <property type="match status" value="1"/>
</dbReference>
<reference evidence="1 2" key="1">
    <citation type="submission" date="2018-10" db="EMBL/GenBank/DDBJ databases">
        <title>An updated phylogeny of the Alphaproteobacteria reveals that the parasitic Rickettsiales and Holosporales have independent origins.</title>
        <authorList>
            <person name="Munoz-Gomez S.A."/>
            <person name="Hess S."/>
            <person name="Burger G."/>
            <person name="Lang B.F."/>
            <person name="Susko E."/>
            <person name="Slamovits C.H."/>
            <person name="Roger A.J."/>
        </authorList>
    </citation>
    <scope>NUCLEOTIDE SEQUENCE [LARGE SCALE GENOMIC DNA]</scope>
    <source>
        <strain evidence="1">HOLO01</strain>
    </source>
</reference>
<comment type="caution">
    <text evidence="1">The sequence shown here is derived from an EMBL/GenBank/DDBJ whole genome shotgun (WGS) entry which is preliminary data.</text>
</comment>
<dbReference type="Proteomes" id="UP000293550">
    <property type="component" value="Unassembled WGS sequence"/>
</dbReference>
<dbReference type="Pfam" id="PF13481">
    <property type="entry name" value="AAA_25"/>
    <property type="match status" value="1"/>
</dbReference>
<dbReference type="AlphaFoldDB" id="A0A4Q7DG51"/>
<dbReference type="Gene3D" id="3.40.50.300">
    <property type="entry name" value="P-loop containing nucleotide triphosphate hydrolases"/>
    <property type="match status" value="1"/>
</dbReference>
<dbReference type="InterPro" id="IPR027417">
    <property type="entry name" value="P-loop_NTPase"/>
</dbReference>
<evidence type="ECO:0008006" key="3">
    <source>
        <dbReference type="Google" id="ProtNLM"/>
    </source>
</evidence>
<dbReference type="OrthoDB" id="1496333at2"/>